<keyword evidence="1" id="KW-0805">Transcription regulation</keyword>
<dbReference type="SUPFAM" id="SSF54909">
    <property type="entry name" value="Dimeric alpha+beta barrel"/>
    <property type="match status" value="1"/>
</dbReference>
<dbReference type="CDD" id="cd00090">
    <property type="entry name" value="HTH_ARSR"/>
    <property type="match status" value="1"/>
</dbReference>
<evidence type="ECO:0000259" key="4">
    <source>
        <dbReference type="PROSITE" id="PS50956"/>
    </source>
</evidence>
<dbReference type="RefSeq" id="WP_239360822.1">
    <property type="nucleotide sequence ID" value="NZ_JAKREW010000001.1"/>
</dbReference>
<dbReference type="SUPFAM" id="SSF46785">
    <property type="entry name" value="Winged helix' DNA-binding domain"/>
    <property type="match status" value="1"/>
</dbReference>
<dbReference type="InterPro" id="IPR036390">
    <property type="entry name" value="WH_DNA-bd_sf"/>
</dbReference>
<evidence type="ECO:0000313" key="6">
    <source>
        <dbReference type="Proteomes" id="UP001201701"/>
    </source>
</evidence>
<feature type="domain" description="HTH asnC-type" evidence="4">
    <location>
        <begin position="7"/>
        <end position="68"/>
    </location>
</feature>
<dbReference type="Gene3D" id="3.30.70.920">
    <property type="match status" value="1"/>
</dbReference>
<dbReference type="PANTHER" id="PTHR30154:SF34">
    <property type="entry name" value="TRANSCRIPTIONAL REGULATOR AZLB"/>
    <property type="match status" value="1"/>
</dbReference>
<accession>A0ABS9Q9H2</accession>
<gene>
    <name evidence="5" type="ORF">L4923_00455</name>
</gene>
<comment type="caution">
    <text evidence="5">The sequence shown here is derived from an EMBL/GenBank/DDBJ whole genome shotgun (WGS) entry which is preliminary data.</text>
</comment>
<protein>
    <submittedName>
        <fullName evidence="5">Lrp/AsnC family transcriptional regulator</fullName>
    </submittedName>
</protein>
<name>A0ABS9Q9H2_9HYPH</name>
<keyword evidence="6" id="KW-1185">Reference proteome</keyword>
<dbReference type="Proteomes" id="UP001201701">
    <property type="component" value="Unassembled WGS sequence"/>
</dbReference>
<dbReference type="EMBL" id="JAKREW010000001">
    <property type="protein sequence ID" value="MCG7503481.1"/>
    <property type="molecule type" value="Genomic_DNA"/>
</dbReference>
<dbReference type="Gene3D" id="1.10.10.10">
    <property type="entry name" value="Winged helix-like DNA-binding domain superfamily/Winged helix DNA-binding domain"/>
    <property type="match status" value="1"/>
</dbReference>
<dbReference type="PROSITE" id="PS50956">
    <property type="entry name" value="HTH_ASNC_2"/>
    <property type="match status" value="1"/>
</dbReference>
<sequence length="161" mass="18485">MRQSISLDPIDRRILEQLQIDARLPVSVLAERVGLSSPACYRRIRHLRENGTIQREVAVIAPRMLGWPLSMIVLVTLEREGSRTIDELLRKLEAEPQVIEAWQITGEYDFAVKIVARDMESYDNLVHRLFASDERIRSFVTLVVIRSTKKSGFIPISKDIS</sequence>
<evidence type="ECO:0000313" key="5">
    <source>
        <dbReference type="EMBL" id="MCG7503481.1"/>
    </source>
</evidence>
<dbReference type="InterPro" id="IPR000485">
    <property type="entry name" value="AsnC-type_HTH_dom"/>
</dbReference>
<reference evidence="5 6" key="1">
    <citation type="submission" date="2022-02" db="EMBL/GenBank/DDBJ databases">
        <title>Draft genome sequence of Mezorhizobium retamae strain IRAMC:0171 isolated from Retama raetam nodules.</title>
        <authorList>
            <person name="Bengaied R."/>
            <person name="Sbissi I."/>
            <person name="Huber K."/>
            <person name="Ghodbane F."/>
            <person name="Nouioui I."/>
            <person name="Tarhouni M."/>
            <person name="Gtari M."/>
        </authorList>
    </citation>
    <scope>NUCLEOTIDE SEQUENCE [LARGE SCALE GENOMIC DNA]</scope>
    <source>
        <strain evidence="5 6">IRAMC:0171</strain>
    </source>
</reference>
<evidence type="ECO:0000256" key="2">
    <source>
        <dbReference type="ARBA" id="ARBA00023125"/>
    </source>
</evidence>
<dbReference type="Pfam" id="PF01037">
    <property type="entry name" value="AsnC_trans_reg"/>
    <property type="match status" value="1"/>
</dbReference>
<evidence type="ECO:0000256" key="3">
    <source>
        <dbReference type="ARBA" id="ARBA00023163"/>
    </source>
</evidence>
<keyword evidence="3" id="KW-0804">Transcription</keyword>
<dbReference type="Pfam" id="PF13404">
    <property type="entry name" value="HTH_AsnC-type"/>
    <property type="match status" value="1"/>
</dbReference>
<dbReference type="SMART" id="SM00344">
    <property type="entry name" value="HTH_ASNC"/>
    <property type="match status" value="1"/>
</dbReference>
<dbReference type="InterPro" id="IPR011991">
    <property type="entry name" value="ArsR-like_HTH"/>
</dbReference>
<keyword evidence="2" id="KW-0238">DNA-binding</keyword>
<dbReference type="InterPro" id="IPR011008">
    <property type="entry name" value="Dimeric_a/b-barrel"/>
</dbReference>
<dbReference type="InterPro" id="IPR019887">
    <property type="entry name" value="Tscrpt_reg_AsnC/Lrp_C"/>
</dbReference>
<dbReference type="PANTHER" id="PTHR30154">
    <property type="entry name" value="LEUCINE-RESPONSIVE REGULATORY PROTEIN"/>
    <property type="match status" value="1"/>
</dbReference>
<proteinExistence type="predicted"/>
<organism evidence="5 6">
    <name type="scientific">Mesorhizobium retamae</name>
    <dbReference type="NCBI Taxonomy" id="2912854"/>
    <lineage>
        <taxon>Bacteria</taxon>
        <taxon>Pseudomonadati</taxon>
        <taxon>Pseudomonadota</taxon>
        <taxon>Alphaproteobacteria</taxon>
        <taxon>Hyphomicrobiales</taxon>
        <taxon>Phyllobacteriaceae</taxon>
        <taxon>Mesorhizobium</taxon>
    </lineage>
</organism>
<dbReference type="InterPro" id="IPR019888">
    <property type="entry name" value="Tscrpt_reg_AsnC-like"/>
</dbReference>
<dbReference type="InterPro" id="IPR036388">
    <property type="entry name" value="WH-like_DNA-bd_sf"/>
</dbReference>
<evidence type="ECO:0000256" key="1">
    <source>
        <dbReference type="ARBA" id="ARBA00023015"/>
    </source>
</evidence>
<dbReference type="PRINTS" id="PR00033">
    <property type="entry name" value="HTHASNC"/>
</dbReference>